<dbReference type="InterPro" id="IPR016181">
    <property type="entry name" value="Acyl_CoA_acyltransferase"/>
</dbReference>
<accession>A0ABR5NAU6</accession>
<keyword evidence="3" id="KW-1185">Reference proteome</keyword>
<evidence type="ECO:0000259" key="1">
    <source>
        <dbReference type="PROSITE" id="PS51186"/>
    </source>
</evidence>
<comment type="caution">
    <text evidence="2">The sequence shown here is derived from an EMBL/GenBank/DDBJ whole genome shotgun (WGS) entry which is preliminary data.</text>
</comment>
<dbReference type="Gene3D" id="3.40.630.30">
    <property type="match status" value="1"/>
</dbReference>
<reference evidence="2 3" key="1">
    <citation type="submission" date="2015-09" db="EMBL/GenBank/DDBJ databases">
        <title>Genome sequencing project for genomic taxonomy and phylogenomics of Bacillus-like bacteria.</title>
        <authorList>
            <person name="Liu B."/>
            <person name="Wang J."/>
            <person name="Zhu Y."/>
            <person name="Liu G."/>
            <person name="Chen Q."/>
            <person name="Chen Z."/>
            <person name="Lan J."/>
            <person name="Che J."/>
            <person name="Ge C."/>
            <person name="Shi H."/>
            <person name="Pan Z."/>
            <person name="Liu X."/>
        </authorList>
    </citation>
    <scope>NUCLEOTIDE SEQUENCE [LARGE SCALE GENOMIC DNA]</scope>
    <source>
        <strain evidence="2 3">DSM 8552</strain>
    </source>
</reference>
<dbReference type="InterPro" id="IPR050276">
    <property type="entry name" value="MshD_Acetyltransferase"/>
</dbReference>
<feature type="domain" description="N-acetyltransferase" evidence="1">
    <location>
        <begin position="12"/>
        <end position="157"/>
    </location>
</feature>
<gene>
    <name evidence="2" type="ORF">AN963_01465</name>
</gene>
<dbReference type="PROSITE" id="PS51186">
    <property type="entry name" value="GNAT"/>
    <property type="match status" value="1"/>
</dbReference>
<dbReference type="PANTHER" id="PTHR43617">
    <property type="entry name" value="L-AMINO ACID N-ACETYLTRANSFERASE"/>
    <property type="match status" value="1"/>
</dbReference>
<dbReference type="Proteomes" id="UP000051063">
    <property type="component" value="Unassembled WGS sequence"/>
</dbReference>
<dbReference type="RefSeq" id="WP_055742791.1">
    <property type="nucleotide sequence ID" value="NZ_LJJB01000007.1"/>
</dbReference>
<dbReference type="SUPFAM" id="SSF55729">
    <property type="entry name" value="Acyl-CoA N-acyltransferases (Nat)"/>
    <property type="match status" value="1"/>
</dbReference>
<dbReference type="EMBL" id="LJJB01000007">
    <property type="protein sequence ID" value="KQL48506.1"/>
    <property type="molecule type" value="Genomic_DNA"/>
</dbReference>
<protein>
    <submittedName>
        <fullName evidence="2">GCN5 family acetyltransferase</fullName>
    </submittedName>
</protein>
<dbReference type="Pfam" id="PF00583">
    <property type="entry name" value="Acetyltransf_1"/>
    <property type="match status" value="1"/>
</dbReference>
<name>A0ABR5NAU6_BRECH</name>
<evidence type="ECO:0000313" key="3">
    <source>
        <dbReference type="Proteomes" id="UP000051063"/>
    </source>
</evidence>
<dbReference type="InterPro" id="IPR000182">
    <property type="entry name" value="GNAT_dom"/>
</dbReference>
<organism evidence="2 3">
    <name type="scientific">Brevibacillus choshinensis</name>
    <dbReference type="NCBI Taxonomy" id="54911"/>
    <lineage>
        <taxon>Bacteria</taxon>
        <taxon>Bacillati</taxon>
        <taxon>Bacillota</taxon>
        <taxon>Bacilli</taxon>
        <taxon>Bacillales</taxon>
        <taxon>Paenibacillaceae</taxon>
        <taxon>Brevibacillus</taxon>
    </lineage>
</organism>
<proteinExistence type="predicted"/>
<evidence type="ECO:0000313" key="2">
    <source>
        <dbReference type="EMBL" id="KQL48506.1"/>
    </source>
</evidence>
<dbReference type="CDD" id="cd04301">
    <property type="entry name" value="NAT_SF"/>
    <property type="match status" value="1"/>
</dbReference>
<sequence>MSQITLKRITSENWREAIGLSVTVEQQEFVAAVTPPAAIALAKAYIRPDGKMVEPYGVYHLQEMVGFFNLHYTPDSHEDYWLFHLFIDKRFQRMGLGSTAIQELIKHMREFHPACHRLRLTVHPENDAGKKFYKKLGFTDDHILTHGEPTFSISLKA</sequence>